<name>A0ABU1XI76_9NOCA</name>
<evidence type="ECO:0000313" key="2">
    <source>
        <dbReference type="Proteomes" id="UP001251217"/>
    </source>
</evidence>
<dbReference type="EMBL" id="JAVDWW010000006">
    <property type="protein sequence ID" value="MDR7170251.1"/>
    <property type="molecule type" value="Genomic_DNA"/>
</dbReference>
<comment type="caution">
    <text evidence="1">The sequence shown here is derived from an EMBL/GenBank/DDBJ whole genome shotgun (WGS) entry which is preliminary data.</text>
</comment>
<evidence type="ECO:0000313" key="1">
    <source>
        <dbReference type="EMBL" id="MDR7170251.1"/>
    </source>
</evidence>
<keyword evidence="2" id="KW-1185">Reference proteome</keyword>
<organism evidence="1 2">
    <name type="scientific">Nocardia kruczakiae</name>
    <dbReference type="NCBI Taxonomy" id="261477"/>
    <lineage>
        <taxon>Bacteria</taxon>
        <taxon>Bacillati</taxon>
        <taxon>Actinomycetota</taxon>
        <taxon>Actinomycetes</taxon>
        <taxon>Mycobacteriales</taxon>
        <taxon>Nocardiaceae</taxon>
        <taxon>Nocardia</taxon>
    </lineage>
</organism>
<reference evidence="1 2" key="1">
    <citation type="submission" date="2023-07" db="EMBL/GenBank/DDBJ databases">
        <title>Sorghum-associated microbial communities from plants grown in Nebraska, USA.</title>
        <authorList>
            <person name="Schachtman D."/>
        </authorList>
    </citation>
    <scope>NUCLEOTIDE SEQUENCE [LARGE SCALE GENOMIC DNA]</scope>
    <source>
        <strain evidence="1 2">4272</strain>
    </source>
</reference>
<proteinExistence type="predicted"/>
<protein>
    <submittedName>
        <fullName evidence="1">Uncharacterized protein</fullName>
    </submittedName>
</protein>
<gene>
    <name evidence="1" type="ORF">J2W56_004002</name>
</gene>
<accession>A0ABU1XI76</accession>
<dbReference type="Proteomes" id="UP001251217">
    <property type="component" value="Unassembled WGS sequence"/>
</dbReference>
<sequence>MTAAAGRDLPGRHIPGHARQAALLAVVRSRYARDAGTE</sequence>